<feature type="domain" description="AB hydrolase-1" evidence="4">
    <location>
        <begin position="62"/>
        <end position="314"/>
    </location>
</feature>
<reference evidence="5 6" key="1">
    <citation type="submission" date="2016-10" db="EMBL/GenBank/DDBJ databases">
        <authorList>
            <person name="de Groot N.N."/>
        </authorList>
    </citation>
    <scope>NUCLEOTIDE SEQUENCE [LARGE SCALE GENOMIC DNA]</scope>
    <source>
        <strain evidence="5 6">MP1X4</strain>
    </source>
</reference>
<gene>
    <name evidence="5" type="ORF">SAMN05216490_2109</name>
</gene>
<keyword evidence="6" id="KW-1185">Reference proteome</keyword>
<dbReference type="Gene3D" id="3.40.50.1820">
    <property type="entry name" value="alpha/beta hydrolase"/>
    <property type="match status" value="1"/>
</dbReference>
<dbReference type="PANTHER" id="PTHR43798">
    <property type="entry name" value="MONOACYLGLYCEROL LIPASE"/>
    <property type="match status" value="1"/>
</dbReference>
<dbReference type="EMBL" id="LT629740">
    <property type="protein sequence ID" value="SDS92714.1"/>
    <property type="molecule type" value="Genomic_DNA"/>
</dbReference>
<evidence type="ECO:0000256" key="1">
    <source>
        <dbReference type="ARBA" id="ARBA00010088"/>
    </source>
</evidence>
<dbReference type="InterPro" id="IPR029058">
    <property type="entry name" value="AB_hydrolase_fold"/>
</dbReference>
<evidence type="ECO:0000256" key="3">
    <source>
        <dbReference type="SAM" id="SignalP"/>
    </source>
</evidence>
<accession>A0A1H1W6P6</accession>
<dbReference type="GO" id="GO:0006508">
    <property type="term" value="P:proteolysis"/>
    <property type="evidence" value="ECO:0007669"/>
    <property type="project" value="InterPro"/>
</dbReference>
<dbReference type="Proteomes" id="UP000199679">
    <property type="component" value="Chromosome I"/>
</dbReference>
<dbReference type="InterPro" id="IPR005945">
    <property type="entry name" value="Pro_imino_pep"/>
</dbReference>
<dbReference type="SUPFAM" id="SSF53474">
    <property type="entry name" value="alpha/beta-Hydrolases"/>
    <property type="match status" value="1"/>
</dbReference>
<dbReference type="NCBIfam" id="TIGR01250">
    <property type="entry name" value="pro_imino_pep_2"/>
    <property type="match status" value="1"/>
</dbReference>
<keyword evidence="2" id="KW-0378">Hydrolase</keyword>
<evidence type="ECO:0000256" key="2">
    <source>
        <dbReference type="ARBA" id="ARBA00022801"/>
    </source>
</evidence>
<dbReference type="InterPro" id="IPR050266">
    <property type="entry name" value="AB_hydrolase_sf"/>
</dbReference>
<feature type="signal peptide" evidence="3">
    <location>
        <begin position="1"/>
        <end position="21"/>
    </location>
</feature>
<evidence type="ECO:0000259" key="4">
    <source>
        <dbReference type="Pfam" id="PF00561"/>
    </source>
</evidence>
<dbReference type="InterPro" id="IPR000073">
    <property type="entry name" value="AB_hydrolase_1"/>
</dbReference>
<dbReference type="STRING" id="652787.SAMN05216490_2109"/>
<keyword evidence="3" id="KW-0732">Signal</keyword>
<evidence type="ECO:0000313" key="6">
    <source>
        <dbReference type="Proteomes" id="UP000199679"/>
    </source>
</evidence>
<dbReference type="GO" id="GO:0008233">
    <property type="term" value="F:peptidase activity"/>
    <property type="evidence" value="ECO:0007669"/>
    <property type="project" value="InterPro"/>
</dbReference>
<organism evidence="5 6">
    <name type="scientific">Mucilaginibacter mallensis</name>
    <dbReference type="NCBI Taxonomy" id="652787"/>
    <lineage>
        <taxon>Bacteria</taxon>
        <taxon>Pseudomonadati</taxon>
        <taxon>Bacteroidota</taxon>
        <taxon>Sphingobacteriia</taxon>
        <taxon>Sphingobacteriales</taxon>
        <taxon>Sphingobacteriaceae</taxon>
        <taxon>Mucilaginibacter</taxon>
    </lineage>
</organism>
<feature type="chain" id="PRO_5009264115" evidence="3">
    <location>
        <begin position="22"/>
        <end position="333"/>
    </location>
</feature>
<comment type="similarity">
    <text evidence="1">Belongs to the peptidase S33 family.</text>
</comment>
<sequence>MKAKILVYILLFSLFSTPLTGKCQQKDSTYYKKENAPGVKKILIDGKFWVWTQKIGDGKINVLLLHGGPAITHENFEIFAKYLPKHGITIYYYDQFGSYFSQDPTKEQLNDTSIWKVSRYVNEVEQVRKGLGLDRFFIYGHSYGALLALAYTYRYQDNVEGMIFSDMNPSQRDFGERYTLASKQTDDLLDELKQYHGIIQNKVKGINYDTNRYQKAFDSTFERNFVVRLDTLPDYLMRTKAHKNYETARKIGPSTFSLDYMAMVPQVKVPVLLITGQYDFIISSEQVKALSVKFPNAQWYVVPDAAHMCFSDNPEMYFPGIIKFIKKNNRSIK</sequence>
<protein>
    <submittedName>
        <fullName evidence="5">Proline iminopeptidase</fullName>
    </submittedName>
</protein>
<name>A0A1H1W6P6_MUCMA</name>
<evidence type="ECO:0000313" key="5">
    <source>
        <dbReference type="EMBL" id="SDS92714.1"/>
    </source>
</evidence>
<proteinExistence type="inferred from homology"/>
<dbReference type="Pfam" id="PF00561">
    <property type="entry name" value="Abhydrolase_1"/>
    <property type="match status" value="1"/>
</dbReference>
<dbReference type="AlphaFoldDB" id="A0A1H1W6P6"/>
<dbReference type="GO" id="GO:0016020">
    <property type="term" value="C:membrane"/>
    <property type="evidence" value="ECO:0007669"/>
    <property type="project" value="TreeGrafter"/>
</dbReference>
<dbReference type="InterPro" id="IPR002410">
    <property type="entry name" value="Peptidase_S33"/>
</dbReference>
<dbReference type="PANTHER" id="PTHR43798:SF31">
    <property type="entry name" value="AB HYDROLASE SUPERFAMILY PROTEIN YCLE"/>
    <property type="match status" value="1"/>
</dbReference>
<dbReference type="PRINTS" id="PR00793">
    <property type="entry name" value="PROAMNOPTASE"/>
</dbReference>